<evidence type="ECO:0000256" key="2">
    <source>
        <dbReference type="ARBA" id="ARBA00022801"/>
    </source>
</evidence>
<protein>
    <submittedName>
        <fullName evidence="6">Protein tyrosine phosphatase</fullName>
    </submittedName>
</protein>
<feature type="domain" description="Phosphotyrosine protein phosphatase I" evidence="5">
    <location>
        <begin position="2"/>
        <end position="188"/>
    </location>
</feature>
<dbReference type="EMBL" id="JFHU01000158">
    <property type="protein sequence ID" value="EXX87384.1"/>
    <property type="molecule type" value="Genomic_DNA"/>
</dbReference>
<dbReference type="PANTHER" id="PTHR11717:SF31">
    <property type="entry name" value="LOW MOLECULAR WEIGHT PROTEIN-TYROSINE-PHOSPHATASE ETP-RELATED"/>
    <property type="match status" value="1"/>
</dbReference>
<feature type="active site" evidence="4">
    <location>
        <position position="14"/>
    </location>
</feature>
<comment type="caution">
    <text evidence="6">The sequence shown here is derived from an EMBL/GenBank/DDBJ whole genome shotgun (WGS) entry which is preliminary data.</text>
</comment>
<dbReference type="PANTHER" id="PTHR11717">
    <property type="entry name" value="LOW MOLECULAR WEIGHT PROTEIN TYROSINE PHOSPHATASE"/>
    <property type="match status" value="1"/>
</dbReference>
<dbReference type="AlphaFoldDB" id="A0A9W5W719"/>
<proteinExistence type="inferred from homology"/>
<dbReference type="Proteomes" id="UP000053750">
    <property type="component" value="Unassembled WGS sequence"/>
</dbReference>
<dbReference type="InterPro" id="IPR050438">
    <property type="entry name" value="LMW_PTPase"/>
</dbReference>
<reference evidence="6 7" key="1">
    <citation type="submission" date="2014-02" db="EMBL/GenBank/DDBJ databases">
        <title>Genome sequence of Paenibacillus darwinianus reveals adaptive mechanisms for survival in Antarctic soils.</title>
        <authorList>
            <person name="Dsouza M."/>
            <person name="Taylor M.W."/>
            <person name="Turner S.J."/>
            <person name="Aislabie J."/>
        </authorList>
    </citation>
    <scope>NUCLEOTIDE SEQUENCE [LARGE SCALE GENOMIC DNA]</scope>
    <source>
        <strain evidence="6 7">CE1</strain>
    </source>
</reference>
<organism evidence="6 7">
    <name type="scientific">Paenibacillus darwinianus</name>
    <dbReference type="NCBI Taxonomy" id="1380763"/>
    <lineage>
        <taxon>Bacteria</taxon>
        <taxon>Bacillati</taxon>
        <taxon>Bacillota</taxon>
        <taxon>Bacilli</taxon>
        <taxon>Bacillales</taxon>
        <taxon>Paenibacillaceae</taxon>
        <taxon>Paenibacillus</taxon>
    </lineage>
</organism>
<keyword evidence="2" id="KW-0378">Hydrolase</keyword>
<evidence type="ECO:0000256" key="3">
    <source>
        <dbReference type="ARBA" id="ARBA00022912"/>
    </source>
</evidence>
<gene>
    <name evidence="6" type="ORF">BG53_04225</name>
</gene>
<comment type="similarity">
    <text evidence="1">Belongs to the low molecular weight phosphotyrosine protein phosphatase family.</text>
</comment>
<dbReference type="PRINTS" id="PR00719">
    <property type="entry name" value="LMWPTPASE"/>
</dbReference>
<dbReference type="SUPFAM" id="SSF52788">
    <property type="entry name" value="Phosphotyrosine protein phosphatases I"/>
    <property type="match status" value="1"/>
</dbReference>
<dbReference type="CDD" id="cd16344">
    <property type="entry name" value="LMWPAP"/>
    <property type="match status" value="1"/>
</dbReference>
<evidence type="ECO:0000259" key="5">
    <source>
        <dbReference type="SMART" id="SM00226"/>
    </source>
</evidence>
<feature type="active site" description="Nucleophile" evidence="4">
    <location>
        <position position="8"/>
    </location>
</feature>
<dbReference type="GO" id="GO:0004725">
    <property type="term" value="F:protein tyrosine phosphatase activity"/>
    <property type="evidence" value="ECO:0007669"/>
    <property type="project" value="InterPro"/>
</dbReference>
<dbReference type="Gene3D" id="3.40.50.2300">
    <property type="match status" value="1"/>
</dbReference>
<evidence type="ECO:0000313" key="6">
    <source>
        <dbReference type="EMBL" id="EXX87384.1"/>
    </source>
</evidence>
<dbReference type="SMART" id="SM00226">
    <property type="entry name" value="LMWPc"/>
    <property type="match status" value="1"/>
</dbReference>
<sequence>MKRVLFVCTGNTCRSPMAEAMLRERARVRGIALEVRSAGVSTMDGLPVSEHAQETLRAMEIPLGGASSALTAQTVEWADLILAMTTNHKRHLIERFPQAVDKIHTLKEYVEDRSEVLADIAELERLYSEWQVRQALGAKLTDDERARLLEIEQRIPSFDIADPFGGSLQRYRLVADEIAEAVDRLLHSLENSHETGAKND</sequence>
<evidence type="ECO:0000313" key="7">
    <source>
        <dbReference type="Proteomes" id="UP000053750"/>
    </source>
</evidence>
<dbReference type="RefSeq" id="WP_036583060.1">
    <property type="nucleotide sequence ID" value="NZ_KK082136.1"/>
</dbReference>
<dbReference type="InterPro" id="IPR036196">
    <property type="entry name" value="Ptyr_pPase_sf"/>
</dbReference>
<keyword evidence="7" id="KW-1185">Reference proteome</keyword>
<name>A0A9W5W719_9BACL</name>
<dbReference type="InterPro" id="IPR017867">
    <property type="entry name" value="Tyr_phospatase_low_mol_wt"/>
</dbReference>
<evidence type="ECO:0000256" key="1">
    <source>
        <dbReference type="ARBA" id="ARBA00011063"/>
    </source>
</evidence>
<dbReference type="Pfam" id="PF01451">
    <property type="entry name" value="LMWPc"/>
    <property type="match status" value="1"/>
</dbReference>
<dbReference type="InterPro" id="IPR023485">
    <property type="entry name" value="Ptyr_pPase"/>
</dbReference>
<dbReference type="OrthoDB" id="9784339at2"/>
<keyword evidence="3" id="KW-0904">Protein phosphatase</keyword>
<accession>A0A9W5W719</accession>
<evidence type="ECO:0000256" key="4">
    <source>
        <dbReference type="PIRSR" id="PIRSR617867-1"/>
    </source>
</evidence>